<dbReference type="RefSeq" id="WP_153737217.1">
    <property type="nucleotide sequence ID" value="NZ_WJNG01000010.1"/>
</dbReference>
<organism evidence="2 3">
    <name type="scientific">Aquibacillus halophilus</name>
    <dbReference type="NCBI Taxonomy" id="930132"/>
    <lineage>
        <taxon>Bacteria</taxon>
        <taxon>Bacillati</taxon>
        <taxon>Bacillota</taxon>
        <taxon>Bacilli</taxon>
        <taxon>Bacillales</taxon>
        <taxon>Bacillaceae</taxon>
        <taxon>Aquibacillus</taxon>
    </lineage>
</organism>
<dbReference type="AlphaFoldDB" id="A0A6A8DDE1"/>
<dbReference type="PANTHER" id="PTHR43175">
    <property type="entry name" value="CARBONIC ANHYDRASE"/>
    <property type="match status" value="1"/>
</dbReference>
<dbReference type="Proteomes" id="UP000799092">
    <property type="component" value="Unassembled WGS sequence"/>
</dbReference>
<reference evidence="2" key="1">
    <citation type="submission" date="2019-11" db="EMBL/GenBank/DDBJ databases">
        <authorList>
            <person name="Li J."/>
        </authorList>
    </citation>
    <scope>NUCLEOTIDE SEQUENCE</scope>
    <source>
        <strain evidence="2">B6B</strain>
    </source>
</reference>
<sequence length="165" mass="18448">MNLDTNQKVLFLTDIENGLEPILQEATKIRPENMVTIQSYGPVISNLFGDIMRSVVLAIYQANVKEIFVVGIKDKGITSVNSLTQVDSIKDEILKLDDSIQNSMADFLDDTVNEWLTGKENVSENIEKCVDIIRNHPLVPSDVRVRGLIINNKNGKYSKAEVVTN</sequence>
<dbReference type="Gene3D" id="3.40.1050.10">
    <property type="entry name" value="Carbonic anhydrase"/>
    <property type="match status" value="1"/>
</dbReference>
<dbReference type="EMBL" id="WJNG01000010">
    <property type="protein sequence ID" value="MRH43594.1"/>
    <property type="molecule type" value="Genomic_DNA"/>
</dbReference>
<dbReference type="InterPro" id="IPR036874">
    <property type="entry name" value="Carbonic_anhydrase_sf"/>
</dbReference>
<gene>
    <name evidence="2" type="ORF">GH741_12975</name>
</gene>
<protein>
    <submittedName>
        <fullName evidence="2">Carbonic anhydrase</fullName>
    </submittedName>
</protein>
<dbReference type="InterPro" id="IPR001765">
    <property type="entry name" value="Carbonic_anhydrase"/>
</dbReference>
<dbReference type="GO" id="GO:0004089">
    <property type="term" value="F:carbonate dehydratase activity"/>
    <property type="evidence" value="ECO:0007669"/>
    <property type="project" value="InterPro"/>
</dbReference>
<dbReference type="PANTHER" id="PTHR43175:SF1">
    <property type="entry name" value="CARBONIC ANHYDRASE-LIKE PROTEIN YBCF-RELATED"/>
    <property type="match status" value="1"/>
</dbReference>
<name>A0A6A8DDE1_9BACI</name>
<dbReference type="GO" id="GO:0008270">
    <property type="term" value="F:zinc ion binding"/>
    <property type="evidence" value="ECO:0007669"/>
    <property type="project" value="InterPro"/>
</dbReference>
<dbReference type="SUPFAM" id="SSF53056">
    <property type="entry name" value="beta-carbonic anhydrase, cab"/>
    <property type="match status" value="1"/>
</dbReference>
<accession>A0A6A8DDE1</accession>
<evidence type="ECO:0000256" key="1">
    <source>
        <dbReference type="ARBA" id="ARBA00006217"/>
    </source>
</evidence>
<evidence type="ECO:0000313" key="2">
    <source>
        <dbReference type="EMBL" id="MRH43594.1"/>
    </source>
</evidence>
<comment type="similarity">
    <text evidence="1">Belongs to the beta-class carbonic anhydrase family.</text>
</comment>
<evidence type="ECO:0000313" key="3">
    <source>
        <dbReference type="Proteomes" id="UP000799092"/>
    </source>
</evidence>
<proteinExistence type="inferred from homology"/>
<keyword evidence="3" id="KW-1185">Reference proteome</keyword>
<dbReference type="OrthoDB" id="9792260at2"/>
<comment type="caution">
    <text evidence="2">The sequence shown here is derived from an EMBL/GenBank/DDBJ whole genome shotgun (WGS) entry which is preliminary data.</text>
</comment>